<feature type="compositionally biased region" description="Basic and acidic residues" evidence="1">
    <location>
        <begin position="163"/>
        <end position="177"/>
    </location>
</feature>
<accession>A0ABQ7LNV1</accession>
<dbReference type="EMBL" id="JADBGQ010000007">
    <property type="protein sequence ID" value="KAG5388260.1"/>
    <property type="molecule type" value="Genomic_DNA"/>
</dbReference>
<evidence type="ECO:0000313" key="2">
    <source>
        <dbReference type="EMBL" id="KAG5388260.1"/>
    </source>
</evidence>
<reference evidence="2 3" key="1">
    <citation type="submission" date="2021-03" db="EMBL/GenBank/DDBJ databases">
        <authorList>
            <person name="King G.J."/>
            <person name="Bancroft I."/>
            <person name="Baten A."/>
            <person name="Bloomfield J."/>
            <person name="Borpatragohain P."/>
            <person name="He Z."/>
            <person name="Irish N."/>
            <person name="Irwin J."/>
            <person name="Liu K."/>
            <person name="Mauleon R.P."/>
            <person name="Moore J."/>
            <person name="Morris R."/>
            <person name="Ostergaard L."/>
            <person name="Wang B."/>
            <person name="Wells R."/>
        </authorList>
    </citation>
    <scope>NUCLEOTIDE SEQUENCE [LARGE SCALE GENOMIC DNA]</scope>
    <source>
        <strain evidence="2">R-o-18</strain>
        <tissue evidence="2">Leaf</tissue>
    </source>
</reference>
<evidence type="ECO:0000256" key="1">
    <source>
        <dbReference type="SAM" id="MobiDB-lite"/>
    </source>
</evidence>
<comment type="caution">
    <text evidence="2">The sequence shown here is derived from an EMBL/GenBank/DDBJ whole genome shotgun (WGS) entry which is preliminary data.</text>
</comment>
<name>A0ABQ7LNV1_BRACM</name>
<feature type="region of interest" description="Disordered" evidence="1">
    <location>
        <begin position="161"/>
        <end position="185"/>
    </location>
</feature>
<sequence>MVTSIEAKQETFRSRFESERKDGGRYVATDSLTGRYVANGSKPRSVLLVFVVKSQRKLRLRRNKKHFEEDSKENAKEEPFEDLQPRSVLLVFVVKSQRKLRLRRNEKRFDEDSKDNPKEDLSEASQVATLTGRYVASGSKPRRVPLVFVVKSQRKLRLRRNEKRFDEDSKENPKEDLSEALQRPSSVRARSLRSDRAVCVLGRYVATEQRVRARSLRSDQAVCVLGRYVATEQRVRARSLRSDRAACVLGRYVATEPSTEQRVRARSLRSDRAVCVLGLYVATELCNRFVVFPFSAINVGVFQRFFWENKFYPSEMFSENVFWEESRACFSALPVAEALAIGAVSAASLCFIYPNIRQTVGTEIRTVDFRLNKETRKTLISQRSRISSRANDNLEKTVDLISSPRKSVAIITREYKGFGRRGRQRIDFGLNLVKGCLRTPFEDQAERSSIDRAGPEIELPGRVRLRIPNLKSSPSCSSPRTPYILAPRSVYAFTLLPLSRHSIKMEIFHFSRSSQLSSKLPPSVNQAVVYGLLIRKIVGWASSRVLGPFGPSSDSTRLLRVFRACYGLREIAFEGFDENARTGVVLTFGKVQSLHRYTATELWLEPGRFVATERDERSRPSGTIARSLRSDRALARARSLRSDRAGRSLGRYRPSGTNARSLRSDRALARARSLRSDRAGRSLGRCVATELGSGSVAT</sequence>
<organism evidence="2 3">
    <name type="scientific">Brassica rapa subsp. trilocularis</name>
    <dbReference type="NCBI Taxonomy" id="1813537"/>
    <lineage>
        <taxon>Eukaryota</taxon>
        <taxon>Viridiplantae</taxon>
        <taxon>Streptophyta</taxon>
        <taxon>Embryophyta</taxon>
        <taxon>Tracheophyta</taxon>
        <taxon>Spermatophyta</taxon>
        <taxon>Magnoliopsida</taxon>
        <taxon>eudicotyledons</taxon>
        <taxon>Gunneridae</taxon>
        <taxon>Pentapetalae</taxon>
        <taxon>rosids</taxon>
        <taxon>malvids</taxon>
        <taxon>Brassicales</taxon>
        <taxon>Brassicaceae</taxon>
        <taxon>Brassiceae</taxon>
        <taxon>Brassica</taxon>
    </lineage>
</organism>
<feature type="region of interest" description="Disordered" evidence="1">
    <location>
        <begin position="645"/>
        <end position="666"/>
    </location>
</feature>
<evidence type="ECO:0000313" key="3">
    <source>
        <dbReference type="Proteomes" id="UP000823674"/>
    </source>
</evidence>
<protein>
    <submittedName>
        <fullName evidence="2">Uncharacterized protein</fullName>
    </submittedName>
</protein>
<dbReference type="Proteomes" id="UP000823674">
    <property type="component" value="Chromosome A08"/>
</dbReference>
<gene>
    <name evidence="2" type="primary">A08g501690.1_BraROA</name>
    <name evidence="2" type="ORF">IGI04_029801</name>
</gene>
<keyword evidence="3" id="KW-1185">Reference proteome</keyword>
<proteinExistence type="predicted"/>